<name>A0A327ZJI9_9ACTN</name>
<dbReference type="AlphaFoldDB" id="A0A327ZJI9"/>
<evidence type="ECO:0000313" key="7">
    <source>
        <dbReference type="Proteomes" id="UP000249341"/>
    </source>
</evidence>
<evidence type="ECO:0000256" key="1">
    <source>
        <dbReference type="ARBA" id="ARBA00023295"/>
    </source>
</evidence>
<dbReference type="InterPro" id="IPR013783">
    <property type="entry name" value="Ig-like_fold"/>
</dbReference>
<dbReference type="InterPro" id="IPR003961">
    <property type="entry name" value="FN3_dom"/>
</dbReference>
<keyword evidence="7" id="KW-1185">Reference proteome</keyword>
<feature type="chain" id="PRO_5016272290" evidence="4">
    <location>
        <begin position="22"/>
        <end position="192"/>
    </location>
</feature>
<keyword evidence="1" id="KW-0378">Hydrolase</keyword>
<evidence type="ECO:0000256" key="2">
    <source>
        <dbReference type="ARBA" id="ARBA00023326"/>
    </source>
</evidence>
<dbReference type="SUPFAM" id="SSF49265">
    <property type="entry name" value="Fibronectin type III"/>
    <property type="match status" value="1"/>
</dbReference>
<accession>A0A327ZJI9</accession>
<dbReference type="Pfam" id="PF00041">
    <property type="entry name" value="fn3"/>
    <property type="match status" value="1"/>
</dbReference>
<dbReference type="EMBL" id="QLMJ01000005">
    <property type="protein sequence ID" value="RAK38393.1"/>
    <property type="molecule type" value="Genomic_DNA"/>
</dbReference>
<feature type="region of interest" description="Disordered" evidence="3">
    <location>
        <begin position="21"/>
        <end position="94"/>
    </location>
</feature>
<keyword evidence="2" id="KW-0119">Carbohydrate metabolism</keyword>
<proteinExistence type="predicted"/>
<dbReference type="CDD" id="cd00063">
    <property type="entry name" value="FN3"/>
    <property type="match status" value="1"/>
</dbReference>
<gene>
    <name evidence="6" type="ORF">B0I29_105341</name>
</gene>
<dbReference type="GO" id="GO:0000272">
    <property type="term" value="P:polysaccharide catabolic process"/>
    <property type="evidence" value="ECO:0007669"/>
    <property type="project" value="UniProtKB-KW"/>
</dbReference>
<feature type="signal peptide" evidence="4">
    <location>
        <begin position="1"/>
        <end position="21"/>
    </location>
</feature>
<keyword evidence="4" id="KW-0732">Signal</keyword>
<feature type="compositionally biased region" description="Low complexity" evidence="3">
    <location>
        <begin position="58"/>
        <end position="85"/>
    </location>
</feature>
<dbReference type="Gene3D" id="2.60.40.10">
    <property type="entry name" value="Immunoglobulins"/>
    <property type="match status" value="1"/>
</dbReference>
<dbReference type="GO" id="GO:0016798">
    <property type="term" value="F:hydrolase activity, acting on glycosyl bonds"/>
    <property type="evidence" value="ECO:0007669"/>
    <property type="project" value="UniProtKB-KW"/>
</dbReference>
<keyword evidence="2" id="KW-0624">Polysaccharide degradation</keyword>
<protein>
    <submittedName>
        <fullName evidence="6">Fibronectin type III domain protein</fullName>
    </submittedName>
</protein>
<evidence type="ECO:0000256" key="3">
    <source>
        <dbReference type="SAM" id="MobiDB-lite"/>
    </source>
</evidence>
<dbReference type="OrthoDB" id="3295720at2"/>
<dbReference type="RefSeq" id="WP_111649481.1">
    <property type="nucleotide sequence ID" value="NZ_JACHWI010000002.1"/>
</dbReference>
<feature type="domain" description="Fibronectin type-III" evidence="5">
    <location>
        <begin position="95"/>
        <end position="168"/>
    </location>
</feature>
<reference evidence="6 7" key="1">
    <citation type="submission" date="2018-06" db="EMBL/GenBank/DDBJ databases">
        <title>Genomic Encyclopedia of Type Strains, Phase III (KMG-III): the genomes of soil and plant-associated and newly described type strains.</title>
        <authorList>
            <person name="Whitman W."/>
        </authorList>
    </citation>
    <scope>NUCLEOTIDE SEQUENCE [LARGE SCALE GENOMIC DNA]</scope>
    <source>
        <strain evidence="6 7">CGMCC 4.7090</strain>
    </source>
</reference>
<evidence type="ECO:0000256" key="4">
    <source>
        <dbReference type="SAM" id="SignalP"/>
    </source>
</evidence>
<keyword evidence="1" id="KW-0326">Glycosidase</keyword>
<comment type="caution">
    <text evidence="6">The sequence shown here is derived from an EMBL/GenBank/DDBJ whole genome shotgun (WGS) entry which is preliminary data.</text>
</comment>
<evidence type="ECO:0000259" key="5">
    <source>
        <dbReference type="Pfam" id="PF00041"/>
    </source>
</evidence>
<organism evidence="6 7">
    <name type="scientific">Actinoplanes lutulentus</name>
    <dbReference type="NCBI Taxonomy" id="1287878"/>
    <lineage>
        <taxon>Bacteria</taxon>
        <taxon>Bacillati</taxon>
        <taxon>Actinomycetota</taxon>
        <taxon>Actinomycetes</taxon>
        <taxon>Micromonosporales</taxon>
        <taxon>Micromonosporaceae</taxon>
        <taxon>Actinoplanes</taxon>
    </lineage>
</organism>
<evidence type="ECO:0000313" key="6">
    <source>
        <dbReference type="EMBL" id="RAK38393.1"/>
    </source>
</evidence>
<dbReference type="InterPro" id="IPR036116">
    <property type="entry name" value="FN3_sf"/>
</dbReference>
<sequence length="192" mass="19470">MLILLAASLSLLLLVAGCSSADSPAPSATEDRSGTDWINTDAGKRTPSPATRYGTASPTPEVTLPTAATTTSPTAKASPSCTTPPKGAGGINGLDVRPSSTSAIVTWYYPGGGNIVDYRVTAFSQDLIAGEQEPVGWATVTPVTCGDLSATVTGLTPATNYIFVVDKVMTHASGVDGTYAKTIARSGVVSTT</sequence>
<dbReference type="Proteomes" id="UP000249341">
    <property type="component" value="Unassembled WGS sequence"/>
</dbReference>